<keyword evidence="3" id="KW-0862">Zinc</keyword>
<keyword evidence="5" id="KW-0238">DNA-binding</keyword>
<keyword evidence="4" id="KW-0805">Transcription regulation</keyword>
<dbReference type="GO" id="GO:0003700">
    <property type="term" value="F:DNA-binding transcription factor activity"/>
    <property type="evidence" value="ECO:0007669"/>
    <property type="project" value="InterPro"/>
</dbReference>
<keyword evidence="10" id="KW-1185">Reference proteome</keyword>
<keyword evidence="2" id="KW-0863">Zinc-finger</keyword>
<protein>
    <recommendedName>
        <fullName evidence="8">Dof-type domain-containing protein</fullName>
    </recommendedName>
</protein>
<evidence type="ECO:0000256" key="6">
    <source>
        <dbReference type="ARBA" id="ARBA00023163"/>
    </source>
</evidence>
<evidence type="ECO:0000256" key="7">
    <source>
        <dbReference type="ARBA" id="ARBA00023242"/>
    </source>
</evidence>
<dbReference type="PANTHER" id="PTHR31089:SF66">
    <property type="entry name" value="DOF-TYPE ZINC FINGER DNA-BINDING FAMILY PROTEIN"/>
    <property type="match status" value="1"/>
</dbReference>
<dbReference type="GO" id="GO:0008270">
    <property type="term" value="F:zinc ion binding"/>
    <property type="evidence" value="ECO:0007669"/>
    <property type="project" value="UniProtKB-KW"/>
</dbReference>
<keyword evidence="1" id="KW-0479">Metal-binding</keyword>
<comment type="caution">
    <text evidence="9">The sequence shown here is derived from an EMBL/GenBank/DDBJ whole genome shotgun (WGS) entry which is preliminary data.</text>
</comment>
<feature type="domain" description="Dof-type" evidence="8">
    <location>
        <begin position="62"/>
        <end position="91"/>
    </location>
</feature>
<keyword evidence="7" id="KW-0539">Nucleus</keyword>
<evidence type="ECO:0000313" key="9">
    <source>
        <dbReference type="EMBL" id="KAK7255002.1"/>
    </source>
</evidence>
<dbReference type="AlphaFoldDB" id="A0AAN9ECL2"/>
<dbReference type="Proteomes" id="UP001372338">
    <property type="component" value="Unassembled WGS sequence"/>
</dbReference>
<evidence type="ECO:0000256" key="5">
    <source>
        <dbReference type="ARBA" id="ARBA00023125"/>
    </source>
</evidence>
<evidence type="ECO:0000259" key="8">
    <source>
        <dbReference type="Pfam" id="PF02701"/>
    </source>
</evidence>
<sequence>MLQNGFEQPSEGEMHVPLKEVSSKHNDPSEYVKGIPITYGSPIPELVSKVVHRTTGGKTAKRYIDKKEKRYWTAEGTIRNVPVGAGKRKNKPLDLQYCQAPVAPNAVSSIQTNINLASDVHFSSSDLPGTSRPVTSGAFFVLGMHAKLGWPKGRVFNGTVFKSFEPKSNANSDSLDDNQILKANPAALSRSESFLESM</sequence>
<dbReference type="InterPro" id="IPR003851">
    <property type="entry name" value="Znf_Dof"/>
</dbReference>
<dbReference type="Pfam" id="PF02701">
    <property type="entry name" value="Zn_ribbon_Dof"/>
    <property type="match status" value="1"/>
</dbReference>
<accession>A0AAN9ECL2</accession>
<dbReference type="GO" id="GO:0003677">
    <property type="term" value="F:DNA binding"/>
    <property type="evidence" value="ECO:0007669"/>
    <property type="project" value="UniProtKB-KW"/>
</dbReference>
<reference evidence="9 10" key="1">
    <citation type="submission" date="2024-01" db="EMBL/GenBank/DDBJ databases">
        <title>The genomes of 5 underutilized Papilionoideae crops provide insights into root nodulation and disease resistanc.</title>
        <authorList>
            <person name="Yuan L."/>
        </authorList>
    </citation>
    <scope>NUCLEOTIDE SEQUENCE [LARGE SCALE GENOMIC DNA]</scope>
    <source>
        <strain evidence="9">ZHUSHIDOU_FW_LH</strain>
        <tissue evidence="9">Leaf</tissue>
    </source>
</reference>
<proteinExistence type="predicted"/>
<evidence type="ECO:0000256" key="2">
    <source>
        <dbReference type="ARBA" id="ARBA00022771"/>
    </source>
</evidence>
<organism evidence="9 10">
    <name type="scientific">Crotalaria pallida</name>
    <name type="common">Smooth rattlebox</name>
    <name type="synonym">Crotalaria striata</name>
    <dbReference type="NCBI Taxonomy" id="3830"/>
    <lineage>
        <taxon>Eukaryota</taxon>
        <taxon>Viridiplantae</taxon>
        <taxon>Streptophyta</taxon>
        <taxon>Embryophyta</taxon>
        <taxon>Tracheophyta</taxon>
        <taxon>Spermatophyta</taxon>
        <taxon>Magnoliopsida</taxon>
        <taxon>eudicotyledons</taxon>
        <taxon>Gunneridae</taxon>
        <taxon>Pentapetalae</taxon>
        <taxon>rosids</taxon>
        <taxon>fabids</taxon>
        <taxon>Fabales</taxon>
        <taxon>Fabaceae</taxon>
        <taxon>Papilionoideae</taxon>
        <taxon>50 kb inversion clade</taxon>
        <taxon>genistoids sensu lato</taxon>
        <taxon>core genistoids</taxon>
        <taxon>Crotalarieae</taxon>
        <taxon>Crotalaria</taxon>
    </lineage>
</organism>
<dbReference type="PANTHER" id="PTHR31089">
    <property type="entry name" value="CYCLIC DOF FACTOR 2"/>
    <property type="match status" value="1"/>
</dbReference>
<name>A0AAN9ECL2_CROPI</name>
<evidence type="ECO:0000256" key="3">
    <source>
        <dbReference type="ARBA" id="ARBA00022833"/>
    </source>
</evidence>
<dbReference type="EMBL" id="JAYWIO010000006">
    <property type="protein sequence ID" value="KAK7255002.1"/>
    <property type="molecule type" value="Genomic_DNA"/>
</dbReference>
<evidence type="ECO:0000313" key="10">
    <source>
        <dbReference type="Proteomes" id="UP001372338"/>
    </source>
</evidence>
<evidence type="ECO:0000256" key="4">
    <source>
        <dbReference type="ARBA" id="ARBA00023015"/>
    </source>
</evidence>
<dbReference type="InterPro" id="IPR045174">
    <property type="entry name" value="Dof"/>
</dbReference>
<gene>
    <name evidence="9" type="ORF">RIF29_28401</name>
</gene>
<keyword evidence="6" id="KW-0804">Transcription</keyword>
<evidence type="ECO:0000256" key="1">
    <source>
        <dbReference type="ARBA" id="ARBA00022723"/>
    </source>
</evidence>